<dbReference type="RefSeq" id="WP_145374667.1">
    <property type="nucleotide sequence ID" value="NZ_CP036276.1"/>
</dbReference>
<dbReference type="AlphaFoldDB" id="A0A517ZJH5"/>
<sequence>MQSSFVLIDLVSQRHAVRKYLRDYDTAAKLEWIAAHGTIRTVNSGFRETYAFESRLGLTAGFFFDDSGDFVFLGDHYTFQ</sequence>
<accession>A0A517ZJH5</accession>
<dbReference type="Proteomes" id="UP000319383">
    <property type="component" value="Chromosome"/>
</dbReference>
<reference evidence="1 2" key="1">
    <citation type="submission" date="2019-02" db="EMBL/GenBank/DDBJ databases">
        <title>Deep-cultivation of Planctomycetes and their phenomic and genomic characterization uncovers novel biology.</title>
        <authorList>
            <person name="Wiegand S."/>
            <person name="Jogler M."/>
            <person name="Boedeker C."/>
            <person name="Pinto D."/>
            <person name="Vollmers J."/>
            <person name="Rivas-Marin E."/>
            <person name="Kohn T."/>
            <person name="Peeters S.H."/>
            <person name="Heuer A."/>
            <person name="Rast P."/>
            <person name="Oberbeckmann S."/>
            <person name="Bunk B."/>
            <person name="Jeske O."/>
            <person name="Meyerdierks A."/>
            <person name="Storesund J.E."/>
            <person name="Kallscheuer N."/>
            <person name="Luecker S."/>
            <person name="Lage O.M."/>
            <person name="Pohl T."/>
            <person name="Merkel B.J."/>
            <person name="Hornburger P."/>
            <person name="Mueller R.-W."/>
            <person name="Bruemmer F."/>
            <person name="Labrenz M."/>
            <person name="Spormann A.M."/>
            <person name="Op den Camp H."/>
            <person name="Overmann J."/>
            <person name="Amann R."/>
            <person name="Jetten M.S.M."/>
            <person name="Mascher T."/>
            <person name="Medema M.H."/>
            <person name="Devos D.P."/>
            <person name="Kaster A.-K."/>
            <person name="Ovreas L."/>
            <person name="Rohde M."/>
            <person name="Galperin M.Y."/>
            <person name="Jogler C."/>
        </authorList>
    </citation>
    <scope>NUCLEOTIDE SEQUENCE [LARGE SCALE GENOMIC DNA]</scope>
    <source>
        <strain evidence="1 2">Mal52</strain>
    </source>
</reference>
<dbReference type="EMBL" id="CP036276">
    <property type="protein sequence ID" value="QDU42642.1"/>
    <property type="molecule type" value="Genomic_DNA"/>
</dbReference>
<dbReference type="KEGG" id="sdyn:Mal52_11090"/>
<organism evidence="1 2">
    <name type="scientific">Symmachiella dynata</name>
    <dbReference type="NCBI Taxonomy" id="2527995"/>
    <lineage>
        <taxon>Bacteria</taxon>
        <taxon>Pseudomonadati</taxon>
        <taxon>Planctomycetota</taxon>
        <taxon>Planctomycetia</taxon>
        <taxon>Planctomycetales</taxon>
        <taxon>Planctomycetaceae</taxon>
        <taxon>Symmachiella</taxon>
    </lineage>
</organism>
<name>A0A517ZJH5_9PLAN</name>
<keyword evidence="2" id="KW-1185">Reference proteome</keyword>
<proteinExistence type="predicted"/>
<gene>
    <name evidence="1" type="ORF">Mal52_11090</name>
</gene>
<evidence type="ECO:0000313" key="1">
    <source>
        <dbReference type="EMBL" id="QDU42642.1"/>
    </source>
</evidence>
<evidence type="ECO:0000313" key="2">
    <source>
        <dbReference type="Proteomes" id="UP000319383"/>
    </source>
</evidence>
<protein>
    <submittedName>
        <fullName evidence="1">Uncharacterized protein</fullName>
    </submittedName>
</protein>